<dbReference type="AlphaFoldDB" id="A0AA88XYR6"/>
<organism evidence="8 9">
    <name type="scientific">Pinctada imbricata</name>
    <name type="common">Atlantic pearl-oyster</name>
    <name type="synonym">Pinctada martensii</name>
    <dbReference type="NCBI Taxonomy" id="66713"/>
    <lineage>
        <taxon>Eukaryota</taxon>
        <taxon>Metazoa</taxon>
        <taxon>Spiralia</taxon>
        <taxon>Lophotrochozoa</taxon>
        <taxon>Mollusca</taxon>
        <taxon>Bivalvia</taxon>
        <taxon>Autobranchia</taxon>
        <taxon>Pteriomorphia</taxon>
        <taxon>Pterioida</taxon>
        <taxon>Pterioidea</taxon>
        <taxon>Pteriidae</taxon>
        <taxon>Pinctada</taxon>
    </lineage>
</organism>
<dbReference type="GO" id="GO:0016209">
    <property type="term" value="F:antioxidant activity"/>
    <property type="evidence" value="ECO:0007669"/>
    <property type="project" value="TreeGrafter"/>
</dbReference>
<dbReference type="InterPro" id="IPR032801">
    <property type="entry name" value="PXL2A/B/C"/>
</dbReference>
<evidence type="ECO:0000313" key="8">
    <source>
        <dbReference type="EMBL" id="KAK3090591.1"/>
    </source>
</evidence>
<sequence>MALSRVLLGMAGVTAGVAVLANLPVTWFTTVEKATLIQLAGAKLQTIDEAKRNFTKTFYGPKERWFPLAGILRFNVLRNGYRAYSKGIPGNVKGEGRLLGAVYLIGKGNEGLIYQHQEKEFGDIVKLEDLRKALQKIKKQ</sequence>
<evidence type="ECO:0000256" key="1">
    <source>
        <dbReference type="ARBA" id="ARBA00004496"/>
    </source>
</evidence>
<name>A0AA88XYR6_PINIB</name>
<accession>A0AA88XYR6</accession>
<proteinExistence type="inferred from homology"/>
<keyword evidence="9" id="KW-1185">Reference proteome</keyword>
<reference evidence="8" key="1">
    <citation type="submission" date="2019-08" db="EMBL/GenBank/DDBJ databases">
        <title>The improved chromosome-level genome for the pearl oyster Pinctada fucata martensii using PacBio sequencing and Hi-C.</title>
        <authorList>
            <person name="Zheng Z."/>
        </authorList>
    </citation>
    <scope>NUCLEOTIDE SEQUENCE</scope>
    <source>
        <strain evidence="8">ZZ-2019</strain>
        <tissue evidence="8">Adductor muscle</tissue>
    </source>
</reference>
<comment type="caution">
    <text evidence="8">The sequence shown here is derived from an EMBL/GenBank/DDBJ whole genome shotgun (WGS) entry which is preliminary data.</text>
</comment>
<comment type="similarity">
    <text evidence="4">Belongs to the peroxiredoxin-like PRXL2 family. PRXL2A subfamily.</text>
</comment>
<dbReference type="GO" id="GO:0005737">
    <property type="term" value="C:cytoplasm"/>
    <property type="evidence" value="ECO:0007669"/>
    <property type="project" value="UniProtKB-SubCell"/>
</dbReference>
<evidence type="ECO:0000313" key="9">
    <source>
        <dbReference type="Proteomes" id="UP001186944"/>
    </source>
</evidence>
<evidence type="ECO:0000256" key="2">
    <source>
        <dbReference type="ARBA" id="ARBA00022490"/>
    </source>
</evidence>
<protein>
    <recommendedName>
        <fullName evidence="5">Peroxiredoxin-like 2A</fullName>
    </recommendedName>
    <alternativeName>
        <fullName evidence="7">Peroxiredoxin-like 2 activated in M-CSF stimulated monocytes</fullName>
    </alternativeName>
    <alternativeName>
        <fullName evidence="6">Redox-regulatory protein FAM213A</fullName>
    </alternativeName>
</protein>
<dbReference type="Proteomes" id="UP001186944">
    <property type="component" value="Unassembled WGS sequence"/>
</dbReference>
<evidence type="ECO:0000256" key="7">
    <source>
        <dbReference type="ARBA" id="ARBA00032129"/>
    </source>
</evidence>
<evidence type="ECO:0000256" key="6">
    <source>
        <dbReference type="ARBA" id="ARBA00032058"/>
    </source>
</evidence>
<keyword evidence="2" id="KW-0963">Cytoplasm</keyword>
<evidence type="ECO:0000256" key="5">
    <source>
        <dbReference type="ARBA" id="ARBA00023849"/>
    </source>
</evidence>
<dbReference type="PANTHER" id="PTHR28630:SF31">
    <property type="entry name" value="PEROXIREDOXIN-LIKE 2A"/>
    <property type="match status" value="1"/>
</dbReference>
<comment type="subcellular location">
    <subcellularLocation>
        <location evidence="1">Cytoplasm</location>
    </subcellularLocation>
</comment>
<evidence type="ECO:0000256" key="4">
    <source>
        <dbReference type="ARBA" id="ARBA00023787"/>
    </source>
</evidence>
<evidence type="ECO:0000256" key="3">
    <source>
        <dbReference type="ARBA" id="ARBA00023284"/>
    </source>
</evidence>
<dbReference type="EMBL" id="VSWD01000010">
    <property type="protein sequence ID" value="KAK3090591.1"/>
    <property type="molecule type" value="Genomic_DNA"/>
</dbReference>
<keyword evidence="3" id="KW-0676">Redox-active center</keyword>
<dbReference type="PANTHER" id="PTHR28630">
    <property type="match status" value="1"/>
</dbReference>
<gene>
    <name evidence="8" type="ORF">FSP39_012944</name>
</gene>